<feature type="compositionally biased region" description="Acidic residues" evidence="1">
    <location>
        <begin position="30"/>
        <end position="64"/>
    </location>
</feature>
<keyword evidence="4" id="KW-1185">Reference proteome</keyword>
<dbReference type="EMBL" id="ABCS01000004">
    <property type="protein sequence ID" value="EDM81350.1"/>
    <property type="molecule type" value="Genomic_DNA"/>
</dbReference>
<dbReference type="STRING" id="391625.PPSIR1_40740"/>
<feature type="signal peptide" evidence="2">
    <location>
        <begin position="1"/>
        <end position="30"/>
    </location>
</feature>
<dbReference type="AlphaFoldDB" id="A6FYS8"/>
<evidence type="ECO:0000256" key="2">
    <source>
        <dbReference type="SAM" id="SignalP"/>
    </source>
</evidence>
<name>A6FYS8_9BACT</name>
<gene>
    <name evidence="3" type="ORF">PPSIR1_40740</name>
</gene>
<evidence type="ECO:0000256" key="1">
    <source>
        <dbReference type="SAM" id="MobiDB-lite"/>
    </source>
</evidence>
<evidence type="ECO:0000313" key="3">
    <source>
        <dbReference type="EMBL" id="EDM81350.1"/>
    </source>
</evidence>
<evidence type="ECO:0008006" key="5">
    <source>
        <dbReference type="Google" id="ProtNLM"/>
    </source>
</evidence>
<organism evidence="3 4">
    <name type="scientific">Plesiocystis pacifica SIR-1</name>
    <dbReference type="NCBI Taxonomy" id="391625"/>
    <lineage>
        <taxon>Bacteria</taxon>
        <taxon>Pseudomonadati</taxon>
        <taxon>Myxococcota</taxon>
        <taxon>Polyangia</taxon>
        <taxon>Nannocystales</taxon>
        <taxon>Nannocystaceae</taxon>
        <taxon>Plesiocystis</taxon>
    </lineage>
</organism>
<comment type="caution">
    <text evidence="3">The sequence shown here is derived from an EMBL/GenBank/DDBJ whole genome shotgun (WGS) entry which is preliminary data.</text>
</comment>
<accession>A6FYS8</accession>
<feature type="chain" id="PRO_5002696983" description="Lipoprotein" evidence="2">
    <location>
        <begin position="31"/>
        <end position="276"/>
    </location>
</feature>
<protein>
    <recommendedName>
        <fullName evidence="5">Lipoprotein</fullName>
    </recommendedName>
</protein>
<dbReference type="PROSITE" id="PS51257">
    <property type="entry name" value="PROKAR_LIPOPROTEIN"/>
    <property type="match status" value="1"/>
</dbReference>
<sequence>MLSLPKLPRRNAFISALVLASLSSLTVACTDDDDPGAEEEVGTEEAGEEEAEEEGEEEGEEAGEESVPACEDTAFVLAGPEAASPEGYAGGLLIERFAHPYMATVAYMPQDGELKVDIQPPAEEAQMALAVEYAEGELRYIVSEPNEAAIEAGAELDCRERLEADVELYVVTDDDLLQEKFDAVIFAEIDPGDESLGDGMIVQPLDLDALTGGLAIASVEPADPDLFEAELALRFSYDEEAQLPAMSGKLGGRAEYHPEEGDDAEASFMDFLLAIW</sequence>
<reference evidence="3 4" key="1">
    <citation type="submission" date="2007-06" db="EMBL/GenBank/DDBJ databases">
        <authorList>
            <person name="Shimkets L."/>
            <person name="Ferriera S."/>
            <person name="Johnson J."/>
            <person name="Kravitz S."/>
            <person name="Beeson K."/>
            <person name="Sutton G."/>
            <person name="Rogers Y.-H."/>
            <person name="Friedman R."/>
            <person name="Frazier M."/>
            <person name="Venter J.C."/>
        </authorList>
    </citation>
    <scope>NUCLEOTIDE SEQUENCE [LARGE SCALE GENOMIC DNA]</scope>
    <source>
        <strain evidence="3 4">SIR-1</strain>
    </source>
</reference>
<evidence type="ECO:0000313" key="4">
    <source>
        <dbReference type="Proteomes" id="UP000005801"/>
    </source>
</evidence>
<feature type="region of interest" description="Disordered" evidence="1">
    <location>
        <begin position="29"/>
        <end position="68"/>
    </location>
</feature>
<dbReference type="RefSeq" id="WP_006969627.1">
    <property type="nucleotide sequence ID" value="NZ_ABCS01000004.1"/>
</dbReference>
<dbReference type="Proteomes" id="UP000005801">
    <property type="component" value="Unassembled WGS sequence"/>
</dbReference>
<keyword evidence="2" id="KW-0732">Signal</keyword>
<proteinExistence type="predicted"/>